<keyword evidence="3" id="KW-1185">Reference proteome</keyword>
<organism evidence="2 3">
    <name type="scientific">Lentinus tigrinus ALCF2SS1-6</name>
    <dbReference type="NCBI Taxonomy" id="1328759"/>
    <lineage>
        <taxon>Eukaryota</taxon>
        <taxon>Fungi</taxon>
        <taxon>Dikarya</taxon>
        <taxon>Basidiomycota</taxon>
        <taxon>Agaricomycotina</taxon>
        <taxon>Agaricomycetes</taxon>
        <taxon>Polyporales</taxon>
        <taxon>Polyporaceae</taxon>
        <taxon>Lentinus</taxon>
    </lineage>
</organism>
<evidence type="ECO:0000313" key="3">
    <source>
        <dbReference type="Proteomes" id="UP000313359"/>
    </source>
</evidence>
<evidence type="ECO:0000313" key="2">
    <source>
        <dbReference type="EMBL" id="RPD62702.1"/>
    </source>
</evidence>
<evidence type="ECO:0000256" key="1">
    <source>
        <dbReference type="SAM" id="MobiDB-lite"/>
    </source>
</evidence>
<feature type="compositionally biased region" description="Low complexity" evidence="1">
    <location>
        <begin position="54"/>
        <end position="67"/>
    </location>
</feature>
<gene>
    <name evidence="2" type="ORF">L227DRAFT_573232</name>
</gene>
<proteinExistence type="predicted"/>
<dbReference type="EMBL" id="ML122258">
    <property type="protein sequence ID" value="RPD62702.1"/>
    <property type="molecule type" value="Genomic_DNA"/>
</dbReference>
<dbReference type="AlphaFoldDB" id="A0A5C2SG13"/>
<name>A0A5C2SG13_9APHY</name>
<dbReference type="Proteomes" id="UP000313359">
    <property type="component" value="Unassembled WGS sequence"/>
</dbReference>
<protein>
    <submittedName>
        <fullName evidence="2">Uncharacterized protein</fullName>
    </submittedName>
</protein>
<feature type="region of interest" description="Disordered" evidence="1">
    <location>
        <begin position="1"/>
        <end position="22"/>
    </location>
</feature>
<sequence>MPDAAFALPSTPSLRSSRPSSRFAVRCGVSLPLIFPSSPGARSDDSAAQPPPLSLSSPTLAATAQTTVYGGPPRFQRGRSPPARVCTHPSSDPPPATLQVCSTAQHVCRVSTVMAWHATS</sequence>
<accession>A0A5C2SG13</accession>
<feature type="compositionally biased region" description="Low complexity" evidence="1">
    <location>
        <begin position="8"/>
        <end position="22"/>
    </location>
</feature>
<feature type="region of interest" description="Disordered" evidence="1">
    <location>
        <begin position="38"/>
        <end position="96"/>
    </location>
</feature>
<reference evidence="2" key="1">
    <citation type="journal article" date="2018" name="Genome Biol. Evol.">
        <title>Genomics and development of Lentinus tigrinus, a white-rot wood-decaying mushroom with dimorphic fruiting bodies.</title>
        <authorList>
            <person name="Wu B."/>
            <person name="Xu Z."/>
            <person name="Knudson A."/>
            <person name="Carlson A."/>
            <person name="Chen N."/>
            <person name="Kovaka S."/>
            <person name="LaButti K."/>
            <person name="Lipzen A."/>
            <person name="Pennachio C."/>
            <person name="Riley R."/>
            <person name="Schakwitz W."/>
            <person name="Umezawa K."/>
            <person name="Ohm R.A."/>
            <person name="Grigoriev I.V."/>
            <person name="Nagy L.G."/>
            <person name="Gibbons J."/>
            <person name="Hibbett D."/>
        </authorList>
    </citation>
    <scope>NUCLEOTIDE SEQUENCE [LARGE SCALE GENOMIC DNA]</scope>
    <source>
        <strain evidence="2">ALCF2SS1-6</strain>
    </source>
</reference>